<evidence type="ECO:0000313" key="2">
    <source>
        <dbReference type="EMBL" id="KAF5934334.1"/>
    </source>
</evidence>
<evidence type="ECO:0000313" key="3">
    <source>
        <dbReference type="Proteomes" id="UP000593564"/>
    </source>
</evidence>
<dbReference type="AlphaFoldDB" id="A0A7J7G4S8"/>
<name>A0A7J7G4S8_CAMSI</name>
<proteinExistence type="predicted"/>
<feature type="coiled-coil region" evidence="1">
    <location>
        <begin position="73"/>
        <end position="100"/>
    </location>
</feature>
<keyword evidence="1" id="KW-0175">Coiled coil</keyword>
<comment type="caution">
    <text evidence="2">The sequence shown here is derived from an EMBL/GenBank/DDBJ whole genome shotgun (WGS) entry which is preliminary data.</text>
</comment>
<keyword evidence="3" id="KW-1185">Reference proteome</keyword>
<reference evidence="2 3" key="2">
    <citation type="submission" date="2020-07" db="EMBL/GenBank/DDBJ databases">
        <title>Genome assembly of wild tea tree DASZ reveals pedigree and selection history of tea varieties.</title>
        <authorList>
            <person name="Zhang W."/>
        </authorList>
    </citation>
    <scope>NUCLEOTIDE SEQUENCE [LARGE SCALE GENOMIC DNA]</scope>
    <source>
        <strain evidence="3">cv. G240</strain>
        <tissue evidence="2">Leaf</tissue>
    </source>
</reference>
<dbReference type="EMBL" id="JACBKZ010000014">
    <property type="protein sequence ID" value="KAF5934334.1"/>
    <property type="molecule type" value="Genomic_DNA"/>
</dbReference>
<organism evidence="2 3">
    <name type="scientific">Camellia sinensis</name>
    <name type="common">Tea plant</name>
    <name type="synonym">Thea sinensis</name>
    <dbReference type="NCBI Taxonomy" id="4442"/>
    <lineage>
        <taxon>Eukaryota</taxon>
        <taxon>Viridiplantae</taxon>
        <taxon>Streptophyta</taxon>
        <taxon>Embryophyta</taxon>
        <taxon>Tracheophyta</taxon>
        <taxon>Spermatophyta</taxon>
        <taxon>Magnoliopsida</taxon>
        <taxon>eudicotyledons</taxon>
        <taxon>Gunneridae</taxon>
        <taxon>Pentapetalae</taxon>
        <taxon>asterids</taxon>
        <taxon>Ericales</taxon>
        <taxon>Theaceae</taxon>
        <taxon>Camellia</taxon>
    </lineage>
</organism>
<gene>
    <name evidence="2" type="ORF">HYC85_030505</name>
</gene>
<accession>A0A7J7G4S8</accession>
<sequence>MSSRGAGSSRRQRNPKVWLLPPFMYDYKSEKYSSPKDYYAGIRAEWAFRVTEQEGLYNDLRNFGAPVPHRRSLTMARRNVNDYEKAVSRIKKENNRMLMRRCRHFMLQLATEMAEASNRDLTMVERNNVLNNEKYLSDYYIDNSSVIDICGILNLESHMATVNSLIYLTVSMPLFCPYMQMDCQVM</sequence>
<evidence type="ECO:0000256" key="1">
    <source>
        <dbReference type="SAM" id="Coils"/>
    </source>
</evidence>
<protein>
    <submittedName>
        <fullName evidence="2">Uncharacterized protein</fullName>
    </submittedName>
</protein>
<reference evidence="3" key="1">
    <citation type="journal article" date="2020" name="Nat. Commun.">
        <title>Genome assembly of wild tea tree DASZ reveals pedigree and selection history of tea varieties.</title>
        <authorList>
            <person name="Zhang W."/>
            <person name="Zhang Y."/>
            <person name="Qiu H."/>
            <person name="Guo Y."/>
            <person name="Wan H."/>
            <person name="Zhang X."/>
            <person name="Scossa F."/>
            <person name="Alseekh S."/>
            <person name="Zhang Q."/>
            <person name="Wang P."/>
            <person name="Xu L."/>
            <person name="Schmidt M.H."/>
            <person name="Jia X."/>
            <person name="Li D."/>
            <person name="Zhu A."/>
            <person name="Guo F."/>
            <person name="Chen W."/>
            <person name="Ni D."/>
            <person name="Usadel B."/>
            <person name="Fernie A.R."/>
            <person name="Wen W."/>
        </authorList>
    </citation>
    <scope>NUCLEOTIDE SEQUENCE [LARGE SCALE GENOMIC DNA]</scope>
    <source>
        <strain evidence="3">cv. G240</strain>
    </source>
</reference>
<dbReference type="Proteomes" id="UP000593564">
    <property type="component" value="Unassembled WGS sequence"/>
</dbReference>